<organism evidence="1">
    <name type="scientific">Arundo donax</name>
    <name type="common">Giant reed</name>
    <name type="synonym">Donax arundinaceus</name>
    <dbReference type="NCBI Taxonomy" id="35708"/>
    <lineage>
        <taxon>Eukaryota</taxon>
        <taxon>Viridiplantae</taxon>
        <taxon>Streptophyta</taxon>
        <taxon>Embryophyta</taxon>
        <taxon>Tracheophyta</taxon>
        <taxon>Spermatophyta</taxon>
        <taxon>Magnoliopsida</taxon>
        <taxon>Liliopsida</taxon>
        <taxon>Poales</taxon>
        <taxon>Poaceae</taxon>
        <taxon>PACMAD clade</taxon>
        <taxon>Arundinoideae</taxon>
        <taxon>Arundineae</taxon>
        <taxon>Arundo</taxon>
    </lineage>
</organism>
<reference evidence="1" key="2">
    <citation type="journal article" date="2015" name="Data Brief">
        <title>Shoot transcriptome of the giant reed, Arundo donax.</title>
        <authorList>
            <person name="Barrero R.A."/>
            <person name="Guerrero F.D."/>
            <person name="Moolhuijzen P."/>
            <person name="Goolsby J.A."/>
            <person name="Tidwell J."/>
            <person name="Bellgard S.E."/>
            <person name="Bellgard M.I."/>
        </authorList>
    </citation>
    <scope>NUCLEOTIDE SEQUENCE</scope>
    <source>
        <tissue evidence="1">Shoot tissue taken approximately 20 cm above the soil surface</tissue>
    </source>
</reference>
<dbReference type="AlphaFoldDB" id="A0A0A9B3L7"/>
<name>A0A0A9B3L7_ARUDO</name>
<dbReference type="EMBL" id="GBRH01239326">
    <property type="protein sequence ID" value="JAD58569.1"/>
    <property type="molecule type" value="Transcribed_RNA"/>
</dbReference>
<reference evidence="1" key="1">
    <citation type="submission" date="2014-09" db="EMBL/GenBank/DDBJ databases">
        <authorList>
            <person name="Magalhaes I.L.F."/>
            <person name="Oliveira U."/>
            <person name="Santos F.R."/>
            <person name="Vidigal T.H.D.A."/>
            <person name="Brescovit A.D."/>
            <person name="Santos A.J."/>
        </authorList>
    </citation>
    <scope>NUCLEOTIDE SEQUENCE</scope>
    <source>
        <tissue evidence="1">Shoot tissue taken approximately 20 cm above the soil surface</tissue>
    </source>
</reference>
<sequence length="35" mass="4282">MFIPQYFPALILDLDHMHFHNIKKNRSSRNLMHLC</sequence>
<protein>
    <submittedName>
        <fullName evidence="1">Uncharacterized protein</fullName>
    </submittedName>
</protein>
<proteinExistence type="predicted"/>
<accession>A0A0A9B3L7</accession>
<evidence type="ECO:0000313" key="1">
    <source>
        <dbReference type="EMBL" id="JAD58569.1"/>
    </source>
</evidence>